<reference evidence="1" key="1">
    <citation type="journal article" date="2021" name="Open Biol.">
        <title>Shared evolutionary footprints suggest mitochondrial oxidative damage underlies multiple complex I losses in fungi.</title>
        <authorList>
            <person name="Schikora-Tamarit M.A."/>
            <person name="Marcet-Houben M."/>
            <person name="Nosek J."/>
            <person name="Gabaldon T."/>
        </authorList>
    </citation>
    <scope>NUCLEOTIDE SEQUENCE</scope>
    <source>
        <strain evidence="1">CBS2887</strain>
    </source>
</reference>
<keyword evidence="2" id="KW-1185">Reference proteome</keyword>
<dbReference type="AlphaFoldDB" id="A0A9P8QG87"/>
<proteinExistence type="predicted"/>
<name>A0A9P8QG87_WICPI</name>
<dbReference type="Proteomes" id="UP000774326">
    <property type="component" value="Unassembled WGS sequence"/>
</dbReference>
<protein>
    <submittedName>
        <fullName evidence="1">Uncharacterized protein</fullName>
    </submittedName>
</protein>
<gene>
    <name evidence="1" type="ORF">WICPIJ_000701</name>
</gene>
<organism evidence="1 2">
    <name type="scientific">Wickerhamomyces pijperi</name>
    <name type="common">Yeast</name>
    <name type="synonym">Pichia pijperi</name>
    <dbReference type="NCBI Taxonomy" id="599730"/>
    <lineage>
        <taxon>Eukaryota</taxon>
        <taxon>Fungi</taxon>
        <taxon>Dikarya</taxon>
        <taxon>Ascomycota</taxon>
        <taxon>Saccharomycotina</taxon>
        <taxon>Saccharomycetes</taxon>
        <taxon>Phaffomycetales</taxon>
        <taxon>Wickerhamomycetaceae</taxon>
        <taxon>Wickerhamomyces</taxon>
    </lineage>
</organism>
<accession>A0A9P8QG87</accession>
<evidence type="ECO:0000313" key="2">
    <source>
        <dbReference type="Proteomes" id="UP000774326"/>
    </source>
</evidence>
<sequence>MISNKMLELNSTVSLTRFMSKESAKPDKTPGTVAACSCSCCKSKTRSINCKASPAETNSSTNSWRASWLNLSLT</sequence>
<comment type="caution">
    <text evidence="1">The sequence shown here is derived from an EMBL/GenBank/DDBJ whole genome shotgun (WGS) entry which is preliminary data.</text>
</comment>
<reference evidence="1" key="2">
    <citation type="submission" date="2021-01" db="EMBL/GenBank/DDBJ databases">
        <authorList>
            <person name="Schikora-Tamarit M.A."/>
        </authorList>
    </citation>
    <scope>NUCLEOTIDE SEQUENCE</scope>
    <source>
        <strain evidence="1">CBS2887</strain>
    </source>
</reference>
<evidence type="ECO:0000313" key="1">
    <source>
        <dbReference type="EMBL" id="KAH3688314.1"/>
    </source>
</evidence>
<dbReference type="EMBL" id="JAEUBG010000422">
    <property type="protein sequence ID" value="KAH3688314.1"/>
    <property type="molecule type" value="Genomic_DNA"/>
</dbReference>